<sequence>MVQLCFVLNLRSLAPPLLRDIKQSLLQLANFYAISSSSSPSSRKSESPWDKIGLCYVLKNRLTSSDEI</sequence>
<evidence type="ECO:0000313" key="2">
    <source>
        <dbReference type="Proteomes" id="UP000828941"/>
    </source>
</evidence>
<organism evidence="1 2">
    <name type="scientific">Bauhinia variegata</name>
    <name type="common">Purple orchid tree</name>
    <name type="synonym">Phanera variegata</name>
    <dbReference type="NCBI Taxonomy" id="167791"/>
    <lineage>
        <taxon>Eukaryota</taxon>
        <taxon>Viridiplantae</taxon>
        <taxon>Streptophyta</taxon>
        <taxon>Embryophyta</taxon>
        <taxon>Tracheophyta</taxon>
        <taxon>Spermatophyta</taxon>
        <taxon>Magnoliopsida</taxon>
        <taxon>eudicotyledons</taxon>
        <taxon>Gunneridae</taxon>
        <taxon>Pentapetalae</taxon>
        <taxon>rosids</taxon>
        <taxon>fabids</taxon>
        <taxon>Fabales</taxon>
        <taxon>Fabaceae</taxon>
        <taxon>Cercidoideae</taxon>
        <taxon>Cercideae</taxon>
        <taxon>Bauhiniinae</taxon>
        <taxon>Bauhinia</taxon>
    </lineage>
</organism>
<accession>A0ACB9NL29</accession>
<name>A0ACB9NL29_BAUVA</name>
<dbReference type="EMBL" id="CM039431">
    <property type="protein sequence ID" value="KAI4336422.1"/>
    <property type="molecule type" value="Genomic_DNA"/>
</dbReference>
<proteinExistence type="predicted"/>
<comment type="caution">
    <text evidence="1">The sequence shown here is derived from an EMBL/GenBank/DDBJ whole genome shotgun (WGS) entry which is preliminary data.</text>
</comment>
<protein>
    <submittedName>
        <fullName evidence="1">Uncharacterized protein</fullName>
    </submittedName>
</protein>
<gene>
    <name evidence="1" type="ORF">L6164_014950</name>
</gene>
<reference evidence="1 2" key="1">
    <citation type="journal article" date="2022" name="DNA Res.">
        <title>Chromosomal-level genome assembly of the orchid tree Bauhinia variegata (Leguminosae; Cercidoideae) supports the allotetraploid origin hypothesis of Bauhinia.</title>
        <authorList>
            <person name="Zhong Y."/>
            <person name="Chen Y."/>
            <person name="Zheng D."/>
            <person name="Pang J."/>
            <person name="Liu Y."/>
            <person name="Luo S."/>
            <person name="Meng S."/>
            <person name="Qian L."/>
            <person name="Wei D."/>
            <person name="Dai S."/>
            <person name="Zhou R."/>
        </authorList>
    </citation>
    <scope>NUCLEOTIDE SEQUENCE [LARGE SCALE GENOMIC DNA]</scope>
    <source>
        <strain evidence="1">BV-YZ2020</strain>
    </source>
</reference>
<evidence type="ECO:0000313" key="1">
    <source>
        <dbReference type="EMBL" id="KAI4336422.1"/>
    </source>
</evidence>
<keyword evidence="2" id="KW-1185">Reference proteome</keyword>
<dbReference type="Proteomes" id="UP000828941">
    <property type="component" value="Chromosome 6"/>
</dbReference>